<protein>
    <submittedName>
        <fullName evidence="6">Diguanylate cyclase/phosphodiesterase (GGDEF &amp; EAL domains) with PAS/PAC sensor(S)</fullName>
    </submittedName>
</protein>
<sequence>MTQLKKILYKRVDSFSLLLLFFAVVLFSLFFYLLKIDNNIRHYNYYRQQLQKMGMLNHKIETVFYQKYRYIDYDETSRILRTFQVSITQLEQSQMKQEFGEHIYQDLLTLGKDYQRKEYLLQKFEALNSRLTNSMHTIFDLRKTIEHKLKPGEAKQEELHQVFFILSQILMDMPYDRQELEHLMSQLKKYQKERAQFKYLYLHMQHFLINVKEMKMLLAENKKIDLPSEIRHMINDLSTYYTDMRNKQKIIALSFFSLAFLILLLLIFNYRREKRKTRELLAFKYAIENSDNVIVITDTDRHIEFVNEAFEVHTGYSKEEVYGRNPNILKSDLVEPEVYQSLNETLDRGEKWQGELINRKKDGSLLYERTSIVPIFMEGELVQYLAIKLDVTEYIRQQKILQQSATVYDTIGDGILIANSDRKIVSVNKAFSHMFGYTEEELEGKEPGVIMELKEAPVFYKKMWYRLLSTGRWAGRVNNRAKNGKRIPVWLTIAIVRNDKNKIQNFIAIYTNLEEIIEMEDKANFLAYHDSLTKLPNRTQFEREIVDILELANIEKKKIAVLFIDLDRFKVINDTLGHHIGDEMLIHLSHRIRSVLDDDDLLARIGGDEFVVVLNVKKDKKEAGMIAQKLLTVIREPIGIYDYHLNTTASIGIALYPDDGKDRNEIVKHADSAMYYAKEKGKDNFQFYTKQLSLDVEARLKLEQELLYALQKKELTLFYQPQYDLESRKVIGAEALLRWNNEHLGTVSPDEFISVAEETGLIIDIGYFVFEEACRTYMHWRELGLDVESISINISSIQFREDDVFEYFEDIILRTGIPAHKIEIEITERFIMEYSTTNLTILEDLRNIGCKISIDDFGTGYSSMSYIKSLALDTIKIDKSFISDLPDDSHDAEVSKAIIALSKSLGYLVVAEGIETAEQEAFLRTHGCDIGQGFYFAKPMSSEAFIGFVKNSKKG</sequence>
<proteinExistence type="predicted"/>
<dbReference type="InterPro" id="IPR001610">
    <property type="entry name" value="PAC"/>
</dbReference>
<dbReference type="CDD" id="cd01949">
    <property type="entry name" value="GGDEF"/>
    <property type="match status" value="1"/>
</dbReference>
<name>A0A1W1CF68_9ZZZZ</name>
<dbReference type="Pfam" id="PF00563">
    <property type="entry name" value="EAL"/>
    <property type="match status" value="1"/>
</dbReference>
<feature type="transmembrane region" description="Helical" evidence="1">
    <location>
        <begin position="250"/>
        <end position="270"/>
    </location>
</feature>
<keyword evidence="1" id="KW-1133">Transmembrane helix</keyword>
<gene>
    <name evidence="6" type="ORF">MNB_SV-10-1351</name>
</gene>
<dbReference type="NCBIfam" id="TIGR00229">
    <property type="entry name" value="sensory_box"/>
    <property type="match status" value="2"/>
</dbReference>
<dbReference type="SUPFAM" id="SSF55785">
    <property type="entry name" value="PYP-like sensor domain (PAS domain)"/>
    <property type="match status" value="2"/>
</dbReference>
<dbReference type="InterPro" id="IPR043128">
    <property type="entry name" value="Rev_trsase/Diguanyl_cyclase"/>
</dbReference>
<dbReference type="InterPro" id="IPR052155">
    <property type="entry name" value="Biofilm_reg_signaling"/>
</dbReference>
<dbReference type="Gene3D" id="3.20.20.450">
    <property type="entry name" value="EAL domain"/>
    <property type="match status" value="1"/>
</dbReference>
<dbReference type="SUPFAM" id="SSF141868">
    <property type="entry name" value="EAL domain-like"/>
    <property type="match status" value="1"/>
</dbReference>
<dbReference type="SUPFAM" id="SSF55073">
    <property type="entry name" value="Nucleotide cyclase"/>
    <property type="match status" value="1"/>
</dbReference>
<dbReference type="PROSITE" id="PS50887">
    <property type="entry name" value="GGDEF"/>
    <property type="match status" value="1"/>
</dbReference>
<feature type="transmembrane region" description="Helical" evidence="1">
    <location>
        <begin position="15"/>
        <end position="34"/>
    </location>
</feature>
<dbReference type="FunFam" id="3.30.70.270:FF:000001">
    <property type="entry name" value="Diguanylate cyclase domain protein"/>
    <property type="match status" value="1"/>
</dbReference>
<dbReference type="SMART" id="SM00091">
    <property type="entry name" value="PAS"/>
    <property type="match status" value="2"/>
</dbReference>
<dbReference type="InterPro" id="IPR029787">
    <property type="entry name" value="Nucleotide_cyclase"/>
</dbReference>
<dbReference type="SMART" id="SM00267">
    <property type="entry name" value="GGDEF"/>
    <property type="match status" value="1"/>
</dbReference>
<dbReference type="NCBIfam" id="TIGR00254">
    <property type="entry name" value="GGDEF"/>
    <property type="match status" value="1"/>
</dbReference>
<dbReference type="InterPro" id="IPR000160">
    <property type="entry name" value="GGDEF_dom"/>
</dbReference>
<dbReference type="PROSITE" id="PS50112">
    <property type="entry name" value="PAS"/>
    <property type="match status" value="2"/>
</dbReference>
<feature type="domain" description="PAS" evidence="2">
    <location>
        <begin position="407"/>
        <end position="453"/>
    </location>
</feature>
<dbReference type="InterPro" id="IPR035965">
    <property type="entry name" value="PAS-like_dom_sf"/>
</dbReference>
<dbReference type="InterPro" id="IPR000700">
    <property type="entry name" value="PAS-assoc_C"/>
</dbReference>
<feature type="domain" description="PAS" evidence="2">
    <location>
        <begin position="279"/>
        <end position="348"/>
    </location>
</feature>
<evidence type="ECO:0000259" key="2">
    <source>
        <dbReference type="PROSITE" id="PS50112"/>
    </source>
</evidence>
<evidence type="ECO:0000259" key="5">
    <source>
        <dbReference type="PROSITE" id="PS50887"/>
    </source>
</evidence>
<dbReference type="PROSITE" id="PS50113">
    <property type="entry name" value="PAC"/>
    <property type="match status" value="1"/>
</dbReference>
<dbReference type="CDD" id="cd01948">
    <property type="entry name" value="EAL"/>
    <property type="match status" value="1"/>
</dbReference>
<dbReference type="InterPro" id="IPR000014">
    <property type="entry name" value="PAS"/>
</dbReference>
<organism evidence="6">
    <name type="scientific">hydrothermal vent metagenome</name>
    <dbReference type="NCBI Taxonomy" id="652676"/>
    <lineage>
        <taxon>unclassified sequences</taxon>
        <taxon>metagenomes</taxon>
        <taxon>ecological metagenomes</taxon>
    </lineage>
</organism>
<keyword evidence="1" id="KW-0812">Transmembrane</keyword>
<dbReference type="InterPro" id="IPR035919">
    <property type="entry name" value="EAL_sf"/>
</dbReference>
<reference evidence="6" key="1">
    <citation type="submission" date="2016-10" db="EMBL/GenBank/DDBJ databases">
        <authorList>
            <person name="de Groot N.N."/>
        </authorList>
    </citation>
    <scope>NUCLEOTIDE SEQUENCE</scope>
</reference>
<dbReference type="SMART" id="SM00086">
    <property type="entry name" value="PAC"/>
    <property type="match status" value="2"/>
</dbReference>
<dbReference type="Gene3D" id="3.30.70.270">
    <property type="match status" value="1"/>
</dbReference>
<dbReference type="PANTHER" id="PTHR44757:SF2">
    <property type="entry name" value="BIOFILM ARCHITECTURE MAINTENANCE PROTEIN MBAA"/>
    <property type="match status" value="1"/>
</dbReference>
<feature type="domain" description="GGDEF" evidence="5">
    <location>
        <begin position="557"/>
        <end position="690"/>
    </location>
</feature>
<evidence type="ECO:0000259" key="3">
    <source>
        <dbReference type="PROSITE" id="PS50113"/>
    </source>
</evidence>
<dbReference type="SMART" id="SM00052">
    <property type="entry name" value="EAL"/>
    <property type="match status" value="1"/>
</dbReference>
<evidence type="ECO:0000259" key="4">
    <source>
        <dbReference type="PROSITE" id="PS50883"/>
    </source>
</evidence>
<dbReference type="PROSITE" id="PS50883">
    <property type="entry name" value="EAL"/>
    <property type="match status" value="1"/>
</dbReference>
<dbReference type="Pfam" id="PF13426">
    <property type="entry name" value="PAS_9"/>
    <property type="match status" value="2"/>
</dbReference>
<accession>A0A1W1CF68</accession>
<dbReference type="Gene3D" id="3.30.450.20">
    <property type="entry name" value="PAS domain"/>
    <property type="match status" value="2"/>
</dbReference>
<evidence type="ECO:0000256" key="1">
    <source>
        <dbReference type="SAM" id="Phobius"/>
    </source>
</evidence>
<dbReference type="InterPro" id="IPR001633">
    <property type="entry name" value="EAL_dom"/>
</dbReference>
<keyword evidence="1" id="KW-0472">Membrane</keyword>
<dbReference type="Pfam" id="PF00990">
    <property type="entry name" value="GGDEF"/>
    <property type="match status" value="1"/>
</dbReference>
<feature type="domain" description="EAL" evidence="4">
    <location>
        <begin position="699"/>
        <end position="953"/>
    </location>
</feature>
<dbReference type="PANTHER" id="PTHR44757">
    <property type="entry name" value="DIGUANYLATE CYCLASE DGCP"/>
    <property type="match status" value="1"/>
</dbReference>
<evidence type="ECO:0000313" key="6">
    <source>
        <dbReference type="EMBL" id="SFV64371.1"/>
    </source>
</evidence>
<feature type="domain" description="PAC" evidence="3">
    <location>
        <begin position="350"/>
        <end position="403"/>
    </location>
</feature>
<dbReference type="CDD" id="cd00130">
    <property type="entry name" value="PAS"/>
    <property type="match status" value="2"/>
</dbReference>
<dbReference type="EMBL" id="FPHL01000036">
    <property type="protein sequence ID" value="SFV64371.1"/>
    <property type="molecule type" value="Genomic_DNA"/>
</dbReference>
<dbReference type="AlphaFoldDB" id="A0A1W1CF68"/>